<keyword evidence="3" id="KW-1185">Reference proteome</keyword>
<name>A0A9D4UZ14_ADICA</name>
<evidence type="ECO:0000256" key="1">
    <source>
        <dbReference type="ARBA" id="ARBA00022528"/>
    </source>
</evidence>
<dbReference type="SUPFAM" id="SSF52540">
    <property type="entry name" value="P-loop containing nucleoside triphosphate hydrolases"/>
    <property type="match status" value="1"/>
</dbReference>
<dbReference type="EMBL" id="JABFUD020000008">
    <property type="protein sequence ID" value="KAI5076032.1"/>
    <property type="molecule type" value="Genomic_DNA"/>
</dbReference>
<evidence type="ECO:0000313" key="2">
    <source>
        <dbReference type="EMBL" id="KAI5076032.1"/>
    </source>
</evidence>
<protein>
    <submittedName>
        <fullName evidence="2">Uncharacterized protein</fullName>
    </submittedName>
</protein>
<dbReference type="InterPro" id="IPR027417">
    <property type="entry name" value="P-loop_NTPase"/>
</dbReference>
<organism evidence="2 3">
    <name type="scientific">Adiantum capillus-veneris</name>
    <name type="common">Maidenhair fern</name>
    <dbReference type="NCBI Taxonomy" id="13818"/>
    <lineage>
        <taxon>Eukaryota</taxon>
        <taxon>Viridiplantae</taxon>
        <taxon>Streptophyta</taxon>
        <taxon>Embryophyta</taxon>
        <taxon>Tracheophyta</taxon>
        <taxon>Polypodiopsida</taxon>
        <taxon>Polypodiidae</taxon>
        <taxon>Polypodiales</taxon>
        <taxon>Pteridineae</taxon>
        <taxon>Pteridaceae</taxon>
        <taxon>Vittarioideae</taxon>
        <taxon>Adiantum</taxon>
    </lineage>
</organism>
<dbReference type="AlphaFoldDB" id="A0A9D4UZ14"/>
<dbReference type="OrthoDB" id="2387658at2759"/>
<comment type="caution">
    <text evidence="2">The sequence shown here is derived from an EMBL/GenBank/DDBJ whole genome shotgun (WGS) entry which is preliminary data.</text>
</comment>
<keyword evidence="1" id="KW-0934">Plastid</keyword>
<proteinExistence type="predicted"/>
<gene>
    <name evidence="2" type="ORF">GOP47_0008097</name>
</gene>
<keyword evidence="1" id="KW-0150">Chloroplast</keyword>
<sequence length="422" mass="47678">MRSPSSYRHHQIDHRSKTCSNMATKRAGEEIQVLSVESLGRQWRFESGTLVEEAFMYMCSEVPSAEVDTLLMEMMTEEEPVVLRRKSSLLAGRKYRVRSLVMAQPAPRGARQFAAGPSVDPSLNYYVPSVIDALMGDLRQGKYCLLLGSRQSGKSTFGVAAMRSLNLVCPELFKVRDRGEECSDVQFSSLFLKSTLLTPMTIIIDEADSLLYLPSACIEALFHLIRGLKGNTQLFNVFGFLLVGTECLRDLIESLCNKRVRDAVRSGRDYDSGSTPSRLSPFPHDHVINSAKFSLEDILSLLRQAAADRPGVHIEMDAIVSSIMQWTCGHKGLTGTCLAYLVQEELWTLKAWISRAESYRLWMYVFGLDTYGRIIRFVRRHADKDEFYPLMVKLLELEEDLCEEETVVNLRDFIGQGVLEAL</sequence>
<reference evidence="2" key="1">
    <citation type="submission" date="2021-01" db="EMBL/GenBank/DDBJ databases">
        <title>Adiantum capillus-veneris genome.</title>
        <authorList>
            <person name="Fang Y."/>
            <person name="Liao Q."/>
        </authorList>
    </citation>
    <scope>NUCLEOTIDE SEQUENCE</scope>
    <source>
        <strain evidence="2">H3</strain>
        <tissue evidence="2">Leaf</tissue>
    </source>
</reference>
<evidence type="ECO:0000313" key="3">
    <source>
        <dbReference type="Proteomes" id="UP000886520"/>
    </source>
</evidence>
<accession>A0A9D4UZ14</accession>
<dbReference type="Proteomes" id="UP000886520">
    <property type="component" value="Chromosome 8"/>
</dbReference>